<evidence type="ECO:0000313" key="2">
    <source>
        <dbReference type="Proteomes" id="UP001060164"/>
    </source>
</evidence>
<dbReference type="PANTHER" id="PTHR32432">
    <property type="entry name" value="CELL DIVISION PROTEIN FTSA-RELATED"/>
    <property type="match status" value="1"/>
</dbReference>
<dbReference type="NCBIfam" id="NF007992">
    <property type="entry name" value="PRK10719.1-3"/>
    <property type="match status" value="1"/>
</dbReference>
<dbReference type="InterPro" id="IPR009377">
    <property type="entry name" value="EutA"/>
</dbReference>
<gene>
    <name evidence="1" type="primary">eutA</name>
    <name evidence="1" type="ORF">NQ502_07610</name>
</gene>
<sequence length="476" mass="51678">MRETILSVGIDIGTSTTQLIFSRLTIENRASSYMVPRISIVEKEVTYRSRIYFTPLLSQTEIDAARVKEIIQMEYQNAGMKPEDLHTGAVIITGETARKQNANSVLNSLSDMAGDFVVATAGPDLEAVLSARGAGTDQLSEEHREVIANVDIGGGTSNIALFQKGKLKGTCCLDIGGRLIRIEGGKIRYIFPGILRLAEAYEIPLREGDTADERILYRICERMAEQLAMALHLSPADRVHRGLYTNQGNMLPDTPGIMALTYSGGVASCIYEDEPKDVFQYGDIGVLLARAVRQNRALQAVRRYPAAETIRATVVGAGTHTTNVSGSTISYTSGKLPIKNIPVLKVPAEEEREPAGFQDTIRKKLPLYGTDGVLGQVAIVFSGDYHTTFAQIQELARCIAQGAEEIIKGPHPLILVIENDIAKALGNALNVLLENGKDIICIDGIYANDGDYIDIGEPVAMGRVVPVVTKTLIFNS</sequence>
<dbReference type="PANTHER" id="PTHR32432:SF13">
    <property type="entry name" value="ETHANOLAMINE AMMONIA-LYASE REACTIVASE EUTA"/>
    <property type="match status" value="1"/>
</dbReference>
<protein>
    <submittedName>
        <fullName evidence="1">Ethanolamine ammonia-lyase reactivating factor EutA</fullName>
    </submittedName>
</protein>
<dbReference type="InterPro" id="IPR050696">
    <property type="entry name" value="FtsA/MreB"/>
</dbReference>
<dbReference type="SUPFAM" id="SSF53067">
    <property type="entry name" value="Actin-like ATPase domain"/>
    <property type="match status" value="1"/>
</dbReference>
<proteinExistence type="predicted"/>
<accession>A0ABY5VK12</accession>
<evidence type="ECO:0000313" key="1">
    <source>
        <dbReference type="EMBL" id="UWP60885.1"/>
    </source>
</evidence>
<dbReference type="InterPro" id="IPR043129">
    <property type="entry name" value="ATPase_NBD"/>
</dbReference>
<dbReference type="Pfam" id="PF06277">
    <property type="entry name" value="EutA"/>
    <property type="match status" value="1"/>
</dbReference>
<dbReference type="RefSeq" id="WP_028527585.1">
    <property type="nucleotide sequence ID" value="NZ_CABLBR010000003.1"/>
</dbReference>
<name>A0ABY5VK12_9FIRM</name>
<dbReference type="Proteomes" id="UP001060164">
    <property type="component" value="Chromosome"/>
</dbReference>
<dbReference type="PIRSF" id="PIRSF012293">
    <property type="entry name" value="EutA"/>
    <property type="match status" value="1"/>
</dbReference>
<organism evidence="1 2">
    <name type="scientific">Ruminococcus gauvreauii</name>
    <dbReference type="NCBI Taxonomy" id="438033"/>
    <lineage>
        <taxon>Bacteria</taxon>
        <taxon>Bacillati</taxon>
        <taxon>Bacillota</taxon>
        <taxon>Clostridia</taxon>
        <taxon>Eubacteriales</taxon>
        <taxon>Oscillospiraceae</taxon>
        <taxon>Ruminococcus</taxon>
    </lineage>
</organism>
<reference evidence="1" key="1">
    <citation type="journal article" date="2022" name="Cell">
        <title>Design, construction, and in vivo augmentation of a complex gut microbiome.</title>
        <authorList>
            <person name="Cheng A.G."/>
            <person name="Ho P.Y."/>
            <person name="Aranda-Diaz A."/>
            <person name="Jain S."/>
            <person name="Yu F.B."/>
            <person name="Meng X."/>
            <person name="Wang M."/>
            <person name="Iakiviak M."/>
            <person name="Nagashima K."/>
            <person name="Zhao A."/>
            <person name="Murugkar P."/>
            <person name="Patil A."/>
            <person name="Atabakhsh K."/>
            <person name="Weakley A."/>
            <person name="Yan J."/>
            <person name="Brumbaugh A.R."/>
            <person name="Higginbottom S."/>
            <person name="Dimas A."/>
            <person name="Shiver A.L."/>
            <person name="Deutschbauer A."/>
            <person name="Neff N."/>
            <person name="Sonnenburg J.L."/>
            <person name="Huang K.C."/>
            <person name="Fischbach M.A."/>
        </authorList>
    </citation>
    <scope>NUCLEOTIDE SEQUENCE</scope>
    <source>
        <strain evidence="1">DSM 19829</strain>
    </source>
</reference>
<keyword evidence="2" id="KW-1185">Reference proteome</keyword>
<dbReference type="EMBL" id="CP102290">
    <property type="protein sequence ID" value="UWP60885.1"/>
    <property type="molecule type" value="Genomic_DNA"/>
</dbReference>